<dbReference type="GO" id="GO:0000981">
    <property type="term" value="F:DNA-binding transcription factor activity, RNA polymerase II-specific"/>
    <property type="evidence" value="ECO:0007669"/>
    <property type="project" value="InterPro"/>
</dbReference>
<reference evidence="2 3" key="1">
    <citation type="submission" date="2017-06" db="EMBL/GenBank/DDBJ databases">
        <title>Genome of Fusarium nygamai isolate CS10214.</title>
        <authorList>
            <person name="Gardiner D.M."/>
            <person name="Obanor F."/>
            <person name="Kazan K."/>
        </authorList>
    </citation>
    <scope>NUCLEOTIDE SEQUENCE [LARGE SCALE GENOMIC DNA]</scope>
    <source>
        <strain evidence="2 3">CS10214</strain>
    </source>
</reference>
<dbReference type="PANTHER" id="PTHR38111">
    <property type="entry name" value="ZN(2)-C6 FUNGAL-TYPE DOMAIN-CONTAINING PROTEIN-RELATED"/>
    <property type="match status" value="1"/>
</dbReference>
<dbReference type="InterPro" id="IPR001138">
    <property type="entry name" value="Zn2Cys6_DnaBD"/>
</dbReference>
<dbReference type="STRING" id="42673.A0A2K0VTS8"/>
<organism evidence="2 3">
    <name type="scientific">Gibberella nygamai</name>
    <name type="common">Bean root rot disease fungus</name>
    <name type="synonym">Fusarium nygamai</name>
    <dbReference type="NCBI Taxonomy" id="42673"/>
    <lineage>
        <taxon>Eukaryota</taxon>
        <taxon>Fungi</taxon>
        <taxon>Dikarya</taxon>
        <taxon>Ascomycota</taxon>
        <taxon>Pezizomycotina</taxon>
        <taxon>Sordariomycetes</taxon>
        <taxon>Hypocreomycetidae</taxon>
        <taxon>Hypocreales</taxon>
        <taxon>Nectriaceae</taxon>
        <taxon>Fusarium</taxon>
        <taxon>Fusarium fujikuroi species complex</taxon>
    </lineage>
</organism>
<gene>
    <name evidence="2" type="ORF">FNYG_13246</name>
</gene>
<dbReference type="CDD" id="cd00067">
    <property type="entry name" value="GAL4"/>
    <property type="match status" value="1"/>
</dbReference>
<dbReference type="Pfam" id="PF11951">
    <property type="entry name" value="Fungal_trans_2"/>
    <property type="match status" value="1"/>
</dbReference>
<sequence length="558" mass="62237">MVGVPGRSKACANCRARKLKVSDTTDFRLNATDDILYKCGLEKPYCARCTRNGRECGGYERPRIFVHRFQKSGTPTHTTSPLPAVVSGTPHRWKFYVAPPEDKPAPIPKSPDLKIHEQRQLIARYINDFCPVLDRALNECERLHHYWVYVLPQIHGTVDLLDRSILTLSAAFLGRMMGDERLRKRSMVMYGHAIRDLCKVMSAANFYPNDTILAAIMCLGMSEIYSPPSRAAIDHGWVSHNKGGGELLKTRGASILESQLGKGLFLRFRVTGLWTQLVFEASILLKSPTNIQVGKRKPFAFADPSLRSISQIASQNSLYDMLVERMVDIPGLLQDVNVLSGRRGNALQLRAIAQDFFLRAVTIAENLRNWLAGFSSKYPVPYTWAVPDSETVSPCLANSDAFPLRFQFPNLLAAQSLIHYWAAMVILMRCIMVCQRSSSADVAHSAQPFVYDYRKLVYSPHLTGDIALSEPSAVASHFADNICHSAAYSSDRDKGMAGPIMLLFPLWIAKDTYANDDSGHSRRKESYCVEVLRALAGRGMQISGVLINLSTQDAVQTC</sequence>
<proteinExistence type="predicted"/>
<evidence type="ECO:0008006" key="4">
    <source>
        <dbReference type="Google" id="ProtNLM"/>
    </source>
</evidence>
<dbReference type="InterPro" id="IPR053178">
    <property type="entry name" value="Osmoadaptation_assoc"/>
</dbReference>
<protein>
    <recommendedName>
        <fullName evidence="4">Zn(2)-C6 fungal-type domain-containing protein</fullName>
    </recommendedName>
</protein>
<dbReference type="InterPro" id="IPR021858">
    <property type="entry name" value="Fun_TF"/>
</dbReference>
<dbReference type="OrthoDB" id="3525185at2759"/>
<keyword evidence="1" id="KW-0539">Nucleus</keyword>
<dbReference type="PANTHER" id="PTHR38111:SF11">
    <property type="entry name" value="TRANSCRIPTION FACTOR DOMAIN-CONTAINING PROTEIN-RELATED"/>
    <property type="match status" value="1"/>
</dbReference>
<dbReference type="InterPro" id="IPR036864">
    <property type="entry name" value="Zn2-C6_fun-type_DNA-bd_sf"/>
</dbReference>
<dbReference type="AlphaFoldDB" id="A0A2K0VTS8"/>
<dbReference type="EMBL" id="MTQA01000273">
    <property type="protein sequence ID" value="PNP73419.1"/>
    <property type="molecule type" value="Genomic_DNA"/>
</dbReference>
<dbReference type="Proteomes" id="UP000236664">
    <property type="component" value="Unassembled WGS sequence"/>
</dbReference>
<dbReference type="GO" id="GO:0008270">
    <property type="term" value="F:zinc ion binding"/>
    <property type="evidence" value="ECO:0007669"/>
    <property type="project" value="InterPro"/>
</dbReference>
<comment type="caution">
    <text evidence="2">The sequence shown here is derived from an EMBL/GenBank/DDBJ whole genome shotgun (WGS) entry which is preliminary data.</text>
</comment>
<evidence type="ECO:0000256" key="1">
    <source>
        <dbReference type="ARBA" id="ARBA00023242"/>
    </source>
</evidence>
<keyword evidence="3" id="KW-1185">Reference proteome</keyword>
<dbReference type="Gene3D" id="4.10.240.10">
    <property type="entry name" value="Zn(2)-C6 fungal-type DNA-binding domain"/>
    <property type="match status" value="1"/>
</dbReference>
<accession>A0A2K0VTS8</accession>
<name>A0A2K0VTS8_GIBNY</name>
<evidence type="ECO:0000313" key="2">
    <source>
        <dbReference type="EMBL" id="PNP73419.1"/>
    </source>
</evidence>
<evidence type="ECO:0000313" key="3">
    <source>
        <dbReference type="Proteomes" id="UP000236664"/>
    </source>
</evidence>